<reference evidence="2 3" key="1">
    <citation type="submission" date="2023-01" db="EMBL/GenBank/DDBJ databases">
        <title>Analysis of 21 Apiospora genomes using comparative genomics revels a genus with tremendous synthesis potential of carbohydrate active enzymes and secondary metabolites.</title>
        <authorList>
            <person name="Sorensen T."/>
        </authorList>
    </citation>
    <scope>NUCLEOTIDE SEQUENCE [LARGE SCALE GENOMIC DNA]</scope>
    <source>
        <strain evidence="2 3">CBS 117206</strain>
    </source>
</reference>
<gene>
    <name evidence="2" type="ORF">PG999_008492</name>
</gene>
<dbReference type="AlphaFoldDB" id="A0AAW0QKN2"/>
<evidence type="ECO:0000313" key="2">
    <source>
        <dbReference type="EMBL" id="KAK8105133.1"/>
    </source>
</evidence>
<dbReference type="EMBL" id="JAQQWP010000008">
    <property type="protein sequence ID" value="KAK8105133.1"/>
    <property type="molecule type" value="Genomic_DNA"/>
</dbReference>
<proteinExistence type="predicted"/>
<accession>A0AAW0QKN2</accession>
<evidence type="ECO:0000256" key="1">
    <source>
        <dbReference type="SAM" id="MobiDB-lite"/>
    </source>
</evidence>
<name>A0AAW0QKN2_9PEZI</name>
<keyword evidence="3" id="KW-1185">Reference proteome</keyword>
<evidence type="ECO:0000313" key="3">
    <source>
        <dbReference type="Proteomes" id="UP001392437"/>
    </source>
</evidence>
<comment type="caution">
    <text evidence="2">The sequence shown here is derived from an EMBL/GenBank/DDBJ whole genome shotgun (WGS) entry which is preliminary data.</text>
</comment>
<dbReference type="Proteomes" id="UP001392437">
    <property type="component" value="Unassembled WGS sequence"/>
</dbReference>
<feature type="compositionally biased region" description="Polar residues" evidence="1">
    <location>
        <begin position="46"/>
        <end position="58"/>
    </location>
</feature>
<protein>
    <submittedName>
        <fullName evidence="2">Uncharacterized protein</fullName>
    </submittedName>
</protein>
<feature type="region of interest" description="Disordered" evidence="1">
    <location>
        <begin position="28"/>
        <end position="109"/>
    </location>
</feature>
<feature type="compositionally biased region" description="Basic and acidic residues" evidence="1">
    <location>
        <begin position="64"/>
        <end position="75"/>
    </location>
</feature>
<feature type="compositionally biased region" description="Low complexity" evidence="1">
    <location>
        <begin position="88"/>
        <end position="97"/>
    </location>
</feature>
<organism evidence="2 3">
    <name type="scientific">Apiospora kogelbergensis</name>
    <dbReference type="NCBI Taxonomy" id="1337665"/>
    <lineage>
        <taxon>Eukaryota</taxon>
        <taxon>Fungi</taxon>
        <taxon>Dikarya</taxon>
        <taxon>Ascomycota</taxon>
        <taxon>Pezizomycotina</taxon>
        <taxon>Sordariomycetes</taxon>
        <taxon>Xylariomycetidae</taxon>
        <taxon>Amphisphaeriales</taxon>
        <taxon>Apiosporaceae</taxon>
        <taxon>Apiospora</taxon>
    </lineage>
</organism>
<sequence length="109" mass="12519">MRERGFTRGRRGPGAQSQWLELSELRNNNNVDESHGNLSEDAIAQSIEQPNHIPNVSFPQPIEQHPKLPHPELPRPIDQQNNAPRFELPQLPDLQPDPYSPYTIEQIEL</sequence>